<evidence type="ECO:0000256" key="8">
    <source>
        <dbReference type="ARBA" id="ARBA00051712"/>
    </source>
</evidence>
<feature type="binding site" evidence="9">
    <location>
        <position position="158"/>
    </location>
    <ligand>
        <name>substrate</name>
    </ligand>
</feature>
<feature type="binding site" evidence="9">
    <location>
        <position position="66"/>
    </location>
    <ligand>
        <name>substrate</name>
    </ligand>
</feature>
<reference evidence="11 12" key="1">
    <citation type="submission" date="2018-05" db="EMBL/GenBank/DDBJ databases">
        <title>Abyssibacter profundi OUC007T gen. nov., sp. nov, a marine bacterium isolated from seawater of the Mariana Trench.</title>
        <authorList>
            <person name="Zhou S."/>
        </authorList>
    </citation>
    <scope>NUCLEOTIDE SEQUENCE [LARGE SCALE GENOMIC DNA]</scope>
    <source>
        <strain evidence="11 12">OUC007</strain>
    </source>
</reference>
<feature type="site" description="Important for dimerization" evidence="9">
    <location>
        <position position="269"/>
    </location>
</feature>
<evidence type="ECO:0000313" key="12">
    <source>
        <dbReference type="Proteomes" id="UP000251800"/>
    </source>
</evidence>
<feature type="binding site" evidence="9">
    <location>
        <begin position="209"/>
        <end position="210"/>
    </location>
    <ligand>
        <name>substrate</name>
    </ligand>
</feature>
<dbReference type="NCBIfam" id="TIGR00652">
    <property type="entry name" value="DapF"/>
    <property type="match status" value="1"/>
</dbReference>
<feature type="active site" description="Proton acceptor" evidence="9">
    <location>
        <position position="218"/>
    </location>
</feature>
<comment type="caution">
    <text evidence="11">The sequence shown here is derived from an EMBL/GenBank/DDBJ whole genome shotgun (WGS) entry which is preliminary data.</text>
</comment>
<evidence type="ECO:0000256" key="10">
    <source>
        <dbReference type="PROSITE-ProRule" id="PRU10125"/>
    </source>
</evidence>
<keyword evidence="5 9" id="KW-0028">Amino-acid biosynthesis</keyword>
<evidence type="ECO:0000256" key="5">
    <source>
        <dbReference type="ARBA" id="ARBA00022605"/>
    </source>
</evidence>
<dbReference type="SUPFAM" id="SSF54506">
    <property type="entry name" value="Diaminopimelate epimerase-like"/>
    <property type="match status" value="1"/>
</dbReference>
<feature type="site" description="Could be important to modulate the pK values of the two catalytic cysteine residues" evidence="9">
    <location>
        <position position="209"/>
    </location>
</feature>
<protein>
    <recommendedName>
        <fullName evidence="3 9">Diaminopimelate epimerase</fullName>
        <shortName evidence="9">DAP epimerase</shortName>
        <ecNumber evidence="3 9">5.1.1.7</ecNumber>
    </recommendedName>
    <alternativeName>
        <fullName evidence="9">PLP-independent amino acid racemase</fullName>
    </alternativeName>
</protein>
<dbReference type="Proteomes" id="UP000251800">
    <property type="component" value="Unassembled WGS sequence"/>
</dbReference>
<dbReference type="InterPro" id="IPR001653">
    <property type="entry name" value="DAP_epimerase_DapF"/>
</dbReference>
<dbReference type="UniPathway" id="UPA00034">
    <property type="reaction ID" value="UER00025"/>
</dbReference>
<evidence type="ECO:0000256" key="1">
    <source>
        <dbReference type="ARBA" id="ARBA00005196"/>
    </source>
</evidence>
<dbReference type="AlphaFoldDB" id="A0A383XQM8"/>
<dbReference type="RefSeq" id="WP_109721366.1">
    <property type="nucleotide sequence ID" value="NZ_QEQK01000016.1"/>
</dbReference>
<feature type="active site" description="Proton donor" evidence="9">
    <location>
        <position position="75"/>
    </location>
</feature>
<dbReference type="OrthoDB" id="9805408at2"/>
<dbReference type="HAMAP" id="MF_00197">
    <property type="entry name" value="DAP_epimerase"/>
    <property type="match status" value="1"/>
</dbReference>
<evidence type="ECO:0000256" key="9">
    <source>
        <dbReference type="HAMAP-Rule" id="MF_00197"/>
    </source>
</evidence>
<comment type="similarity">
    <text evidence="2 9">Belongs to the diaminopimelate epimerase family.</text>
</comment>
<dbReference type="GO" id="GO:0009089">
    <property type="term" value="P:lysine biosynthetic process via diaminopimelate"/>
    <property type="evidence" value="ECO:0007669"/>
    <property type="project" value="UniProtKB-UniRule"/>
</dbReference>
<evidence type="ECO:0000256" key="4">
    <source>
        <dbReference type="ARBA" id="ARBA00022490"/>
    </source>
</evidence>
<comment type="subunit">
    <text evidence="9">Homodimer.</text>
</comment>
<keyword evidence="4 9" id="KW-0963">Cytoplasm</keyword>
<organism evidence="11 12">
    <name type="scientific">Abyssibacter profundi</name>
    <dbReference type="NCBI Taxonomy" id="2182787"/>
    <lineage>
        <taxon>Bacteria</taxon>
        <taxon>Pseudomonadati</taxon>
        <taxon>Pseudomonadota</taxon>
        <taxon>Gammaproteobacteria</taxon>
        <taxon>Chromatiales</taxon>
        <taxon>Oceanococcaceae</taxon>
        <taxon>Abyssibacter</taxon>
    </lineage>
</organism>
<comment type="catalytic activity">
    <reaction evidence="8 9">
        <text>(2S,6S)-2,6-diaminopimelate = meso-2,6-diaminopimelate</text>
        <dbReference type="Rhea" id="RHEA:15393"/>
        <dbReference type="ChEBI" id="CHEBI:57609"/>
        <dbReference type="ChEBI" id="CHEBI:57791"/>
        <dbReference type="EC" id="5.1.1.7"/>
    </reaction>
</comment>
<evidence type="ECO:0000256" key="7">
    <source>
        <dbReference type="ARBA" id="ARBA00023235"/>
    </source>
</evidence>
<feature type="binding site" evidence="9">
    <location>
        <position position="13"/>
    </location>
    <ligand>
        <name>substrate</name>
    </ligand>
</feature>
<comment type="pathway">
    <text evidence="1 9">Amino-acid biosynthesis; L-lysine biosynthesis via DAP pathway; DL-2,6-diaminopimelate from LL-2,6-diaminopimelate: step 1/1.</text>
</comment>
<feature type="binding site" evidence="9">
    <location>
        <begin position="76"/>
        <end position="77"/>
    </location>
    <ligand>
        <name>substrate</name>
    </ligand>
</feature>
<dbReference type="GO" id="GO:0005829">
    <property type="term" value="C:cytosol"/>
    <property type="evidence" value="ECO:0007669"/>
    <property type="project" value="TreeGrafter"/>
</dbReference>
<evidence type="ECO:0000256" key="6">
    <source>
        <dbReference type="ARBA" id="ARBA00023154"/>
    </source>
</evidence>
<feature type="binding site" evidence="9">
    <location>
        <position position="191"/>
    </location>
    <ligand>
        <name>substrate</name>
    </ligand>
</feature>
<proteinExistence type="inferred from homology"/>
<feature type="binding site" evidence="9">
    <location>
        <position position="46"/>
    </location>
    <ligand>
        <name>substrate</name>
    </ligand>
</feature>
<dbReference type="FunFam" id="3.10.310.10:FF:000001">
    <property type="entry name" value="Diaminopimelate epimerase"/>
    <property type="match status" value="1"/>
</dbReference>
<name>A0A383XQM8_9GAMM</name>
<evidence type="ECO:0000313" key="11">
    <source>
        <dbReference type="EMBL" id="PWN54932.1"/>
    </source>
</evidence>
<gene>
    <name evidence="9" type="primary">dapF</name>
    <name evidence="11" type="ORF">DEH80_15205</name>
</gene>
<dbReference type="InterPro" id="IPR018510">
    <property type="entry name" value="DAP_epimerase_AS"/>
</dbReference>
<comment type="subcellular location">
    <subcellularLocation>
        <location evidence="9">Cytoplasm</location>
    </subcellularLocation>
</comment>
<dbReference type="GO" id="GO:0008837">
    <property type="term" value="F:diaminopimelate epimerase activity"/>
    <property type="evidence" value="ECO:0007669"/>
    <property type="project" value="UniProtKB-UniRule"/>
</dbReference>
<evidence type="ECO:0000256" key="2">
    <source>
        <dbReference type="ARBA" id="ARBA00010219"/>
    </source>
</evidence>
<dbReference type="PROSITE" id="PS01326">
    <property type="entry name" value="DAP_EPIMERASE"/>
    <property type="match status" value="1"/>
</dbReference>
<evidence type="ECO:0000256" key="3">
    <source>
        <dbReference type="ARBA" id="ARBA00013080"/>
    </source>
</evidence>
<feature type="active site" evidence="10">
    <location>
        <position position="75"/>
    </location>
</feature>
<comment type="function">
    <text evidence="9">Catalyzes the stereoinversion of LL-2,6-diaminopimelate (L,L-DAP) to meso-diaminopimelate (meso-DAP), a precursor of L-lysine and an essential component of the bacterial peptidoglycan.</text>
</comment>
<dbReference type="PANTHER" id="PTHR31689">
    <property type="entry name" value="DIAMINOPIMELATE EPIMERASE, CHLOROPLASTIC"/>
    <property type="match status" value="1"/>
</dbReference>
<keyword evidence="12" id="KW-1185">Reference proteome</keyword>
<dbReference type="Pfam" id="PF01678">
    <property type="entry name" value="DAP_epimerase"/>
    <property type="match status" value="2"/>
</dbReference>
<keyword evidence="7 9" id="KW-0413">Isomerase</keyword>
<dbReference type="Gene3D" id="3.10.310.10">
    <property type="entry name" value="Diaminopimelate Epimerase, Chain A, domain 1"/>
    <property type="match status" value="2"/>
</dbReference>
<dbReference type="EMBL" id="QEQK01000016">
    <property type="protein sequence ID" value="PWN54932.1"/>
    <property type="molecule type" value="Genomic_DNA"/>
</dbReference>
<dbReference type="EC" id="5.1.1.7" evidence="3 9"/>
<sequence length="277" mass="30116">MKLEFTKMHALGNDFVVIDATRAAVPLTAGQVRRLADRRRGVGCDQVLLVEPTDEQGVDFGYRILNADGTEVGQCGNGVRCVARYVVDRGLTQRDELVFATRTTRMRVEVDAAQVIVNMGEPIFDPMRIPLDAPRAADRYTATIDDTAWMFGAVSMGNPHAVLLVEDVDQAPVTTLGPRLETHALFPQRANIGFAEVVATDEIRLRVWERGAGETEACGSGACGAVAVLHGLGVVGPQVRVQLPGGQLDIRWPGPGHDLWMEGPASYVFEGHIDFNR</sequence>
<dbReference type="PANTHER" id="PTHR31689:SF0">
    <property type="entry name" value="DIAMINOPIMELATE EPIMERASE"/>
    <property type="match status" value="1"/>
</dbReference>
<accession>A0A383XQM8</accession>
<feature type="binding site" evidence="9">
    <location>
        <begin position="219"/>
        <end position="220"/>
    </location>
    <ligand>
        <name>substrate</name>
    </ligand>
</feature>
<feature type="site" description="Could be important to modulate the pK values of the two catalytic cysteine residues" evidence="9">
    <location>
        <position position="160"/>
    </location>
</feature>
<keyword evidence="6 9" id="KW-0457">Lysine biosynthesis</keyword>